<name>A0ABM7WGG8_9ACTN</name>
<feature type="transmembrane region" description="Helical" evidence="2">
    <location>
        <begin position="213"/>
        <end position="233"/>
    </location>
</feature>
<keyword evidence="2" id="KW-0472">Membrane</keyword>
<feature type="transmembrane region" description="Helical" evidence="2">
    <location>
        <begin position="59"/>
        <end position="78"/>
    </location>
</feature>
<feature type="transmembrane region" description="Helical" evidence="2">
    <location>
        <begin position="245"/>
        <end position="271"/>
    </location>
</feature>
<dbReference type="PANTHER" id="PTHR43156">
    <property type="entry name" value="STAGE II SPORULATION PROTEIN E-RELATED"/>
    <property type="match status" value="1"/>
</dbReference>
<feature type="transmembrane region" description="Helical" evidence="2">
    <location>
        <begin position="17"/>
        <end position="39"/>
    </location>
</feature>
<evidence type="ECO:0000259" key="3">
    <source>
        <dbReference type="SMART" id="SM00331"/>
    </source>
</evidence>
<evidence type="ECO:0000313" key="5">
    <source>
        <dbReference type="Proteomes" id="UP001320544"/>
    </source>
</evidence>
<feature type="domain" description="PPM-type phosphatase" evidence="3">
    <location>
        <begin position="375"/>
        <end position="591"/>
    </location>
</feature>
<dbReference type="InterPro" id="IPR036457">
    <property type="entry name" value="PPM-type-like_dom_sf"/>
</dbReference>
<feature type="transmembrane region" description="Helical" evidence="2">
    <location>
        <begin position="90"/>
        <end position="108"/>
    </location>
</feature>
<dbReference type="InterPro" id="IPR003594">
    <property type="entry name" value="HATPase_dom"/>
</dbReference>
<dbReference type="Gene3D" id="3.30.565.10">
    <property type="entry name" value="Histidine kinase-like ATPase, C-terminal domain"/>
    <property type="match status" value="1"/>
</dbReference>
<accession>A0ABM7WGG8</accession>
<proteinExistence type="predicted"/>
<organism evidence="4 5">
    <name type="scientific">Raoultibacter timonensis</name>
    <dbReference type="NCBI Taxonomy" id="1907662"/>
    <lineage>
        <taxon>Bacteria</taxon>
        <taxon>Bacillati</taxon>
        <taxon>Actinomycetota</taxon>
        <taxon>Coriobacteriia</taxon>
        <taxon>Eggerthellales</taxon>
        <taxon>Eggerthellaceae</taxon>
        <taxon>Raoultibacter</taxon>
    </lineage>
</organism>
<dbReference type="InterPro" id="IPR052016">
    <property type="entry name" value="Bact_Sigma-Reg"/>
</dbReference>
<sequence length="731" mass="80074">MMQPSDKKERFSEAHRVAYAALACVGCAVLYFAVLQAFLEIPLFNTDTQVRPASGLGPVLGLFFGVPGILGCAVGNLASDMLYESDPVLLAAYFAIQIAYNAVPYLIWYVVMRKSEHPFPRLDSSANVALFMALALLDAIVVSVLLVPFELDTMVAFDIHLIRWLNNVIFLVYLGIPTLIVLDRLPLEPLAPPWIRLRYRQRKTMNLSQRTTFAVTFGAACAILVLVGLTYAPRFFEPDADFAQLIGSIYIMAAVLTATVFAPLLSVVHALEKRFTRPIEVLTEASRTFVEQVAAHDPGRGSLAVSDVDLKGTAPRHEMRDLFASTNKMRADLARYIGELSEATAERERTAAELDIASTIQNGAVPHDFSYFSERYQLDVAGVMRTAKEVGGDFYDVFDAGPHAVGFVIADVSGKGVPAALFMMRALTEIREQILHRNDVGSAFTLANRALCDHNEASLFVTAFACILDTETGTVTYANAGHNPPWLRRGVRSGWLDVAPGFVMGALDTVSYASATIDLSPGDGLLMYTDGVTEAVDAKQELFGTRRFEDVLHTAAGADAEAAIAQAVEAVDRFADGVDQADDISLLAFSWNLPVVSTEFPPDDRYLDDLFAFLKPLTERADCTDRTYLDLMLISEEVFVNIAHYGFPEGQPIQPVKVEAAIDERARCLHLTISDGGIAYNPLSFQPEKVGMGSDDRIGGLGILLVKERADDVRYERTGGMNVLHIVKKFV</sequence>
<feature type="transmembrane region" description="Helical" evidence="2">
    <location>
        <begin position="161"/>
        <end position="182"/>
    </location>
</feature>
<dbReference type="PANTHER" id="PTHR43156:SF2">
    <property type="entry name" value="STAGE II SPORULATION PROTEIN E"/>
    <property type="match status" value="1"/>
</dbReference>
<feature type="transmembrane region" description="Helical" evidence="2">
    <location>
        <begin position="128"/>
        <end position="149"/>
    </location>
</feature>
<dbReference type="SUPFAM" id="SSF81606">
    <property type="entry name" value="PP2C-like"/>
    <property type="match status" value="1"/>
</dbReference>
<gene>
    <name evidence="4" type="ORF">CE91St30_06590</name>
</gene>
<keyword evidence="2" id="KW-1133">Transmembrane helix</keyword>
<dbReference type="Pfam" id="PF07228">
    <property type="entry name" value="SpoIIE"/>
    <property type="match status" value="1"/>
</dbReference>
<evidence type="ECO:0000256" key="1">
    <source>
        <dbReference type="ARBA" id="ARBA00022801"/>
    </source>
</evidence>
<dbReference type="Gene3D" id="3.60.40.10">
    <property type="entry name" value="PPM-type phosphatase domain"/>
    <property type="match status" value="1"/>
</dbReference>
<dbReference type="Pfam" id="PF13581">
    <property type="entry name" value="HATPase_c_2"/>
    <property type="match status" value="1"/>
</dbReference>
<evidence type="ECO:0000256" key="2">
    <source>
        <dbReference type="SAM" id="Phobius"/>
    </source>
</evidence>
<dbReference type="InterPro" id="IPR001932">
    <property type="entry name" value="PPM-type_phosphatase-like_dom"/>
</dbReference>
<keyword evidence="1" id="KW-0378">Hydrolase</keyword>
<dbReference type="SMART" id="SM00331">
    <property type="entry name" value="PP2C_SIG"/>
    <property type="match status" value="1"/>
</dbReference>
<keyword evidence="2" id="KW-0812">Transmembrane</keyword>
<reference evidence="4 5" key="1">
    <citation type="submission" date="2022-01" db="EMBL/GenBank/DDBJ databases">
        <title>Novel bile acid biosynthetic pathways are enriched in the microbiome of centenarians.</title>
        <authorList>
            <person name="Sato Y."/>
            <person name="Atarashi K."/>
            <person name="Plichta R.D."/>
            <person name="Arai Y."/>
            <person name="Sasajima S."/>
            <person name="Kearney M.S."/>
            <person name="Suda W."/>
            <person name="Takeshita K."/>
            <person name="Sasaki T."/>
            <person name="Okamoto S."/>
            <person name="Skelly N.A."/>
            <person name="Okamura Y."/>
            <person name="Vlamakis H."/>
            <person name="Li Y."/>
            <person name="Tanoue T."/>
            <person name="Takei H."/>
            <person name="Nittono H."/>
            <person name="Narushima S."/>
            <person name="Irie J."/>
            <person name="Itoh H."/>
            <person name="Moriya K."/>
            <person name="Sugiura Y."/>
            <person name="Suematsu M."/>
            <person name="Moritoki N."/>
            <person name="Shibata S."/>
            <person name="Littman R.D."/>
            <person name="Fischbach A.M."/>
            <person name="Uwamino Y."/>
            <person name="Inoue T."/>
            <person name="Honda A."/>
            <person name="Hattori M."/>
            <person name="Murai T."/>
            <person name="Xavier J.R."/>
            <person name="Hirose N."/>
            <person name="Honda K."/>
        </authorList>
    </citation>
    <scope>NUCLEOTIDE SEQUENCE [LARGE SCALE GENOMIC DNA]</scope>
    <source>
        <strain evidence="4 5">CE91-St30</strain>
    </source>
</reference>
<evidence type="ECO:0000313" key="4">
    <source>
        <dbReference type="EMBL" id="BDE95326.1"/>
    </source>
</evidence>
<dbReference type="InterPro" id="IPR036890">
    <property type="entry name" value="HATPase_C_sf"/>
</dbReference>
<keyword evidence="5" id="KW-1185">Reference proteome</keyword>
<protein>
    <recommendedName>
        <fullName evidence="3">PPM-type phosphatase domain-containing protein</fullName>
    </recommendedName>
</protein>
<dbReference type="EMBL" id="AP025564">
    <property type="protein sequence ID" value="BDE95326.1"/>
    <property type="molecule type" value="Genomic_DNA"/>
</dbReference>
<dbReference type="CDD" id="cd16936">
    <property type="entry name" value="HATPase_RsbW-like"/>
    <property type="match status" value="1"/>
</dbReference>
<dbReference type="Proteomes" id="UP001320544">
    <property type="component" value="Chromosome"/>
</dbReference>
<dbReference type="RefSeq" id="WP_244411737.1">
    <property type="nucleotide sequence ID" value="NZ_AP025564.1"/>
</dbReference>